<feature type="region of interest" description="Disordered" evidence="2">
    <location>
        <begin position="409"/>
        <end position="466"/>
    </location>
</feature>
<feature type="region of interest" description="Disordered" evidence="2">
    <location>
        <begin position="582"/>
        <end position="631"/>
    </location>
</feature>
<dbReference type="PROSITE" id="PS00028">
    <property type="entry name" value="ZINC_FINGER_C2H2_1"/>
    <property type="match status" value="3"/>
</dbReference>
<dbReference type="PANTHER" id="PTHR46451">
    <property type="entry name" value="RAS-RESPONSIVE ELEMENT-BINDING PROTEIN 1"/>
    <property type="match status" value="1"/>
</dbReference>
<gene>
    <name evidence="5" type="primary">LOC112042256</name>
</gene>
<keyword evidence="1" id="KW-0862">Zinc</keyword>
<dbReference type="PANTHER" id="PTHR46451:SF1">
    <property type="entry name" value="RAS-RESPONSIVE ELEMENT-BINDING PROTEIN 1"/>
    <property type="match status" value="1"/>
</dbReference>
<feature type="compositionally biased region" description="Basic and acidic residues" evidence="2">
    <location>
        <begin position="601"/>
        <end position="610"/>
    </location>
</feature>
<feature type="compositionally biased region" description="Basic and acidic residues" evidence="2">
    <location>
        <begin position="48"/>
        <end position="60"/>
    </location>
</feature>
<feature type="compositionally biased region" description="Basic and acidic residues" evidence="2">
    <location>
        <begin position="314"/>
        <end position="323"/>
    </location>
</feature>
<feature type="region of interest" description="Disordered" evidence="2">
    <location>
        <begin position="734"/>
        <end position="828"/>
    </location>
</feature>
<feature type="compositionally biased region" description="Basic residues" evidence="2">
    <location>
        <begin position="429"/>
        <end position="441"/>
    </location>
</feature>
<feature type="compositionally biased region" description="Polar residues" evidence="2">
    <location>
        <begin position="104"/>
        <end position="117"/>
    </location>
</feature>
<accession>A0A2R2MPW8</accession>
<feature type="compositionally biased region" description="Polar residues" evidence="2">
    <location>
        <begin position="334"/>
        <end position="343"/>
    </location>
</feature>
<feature type="compositionally biased region" description="Polar residues" evidence="2">
    <location>
        <begin position="805"/>
        <end position="815"/>
    </location>
</feature>
<feature type="domain" description="C2H2-type" evidence="3">
    <location>
        <begin position="502"/>
        <end position="530"/>
    </location>
</feature>
<dbReference type="GO" id="GO:0001228">
    <property type="term" value="F:DNA-binding transcription activator activity, RNA polymerase II-specific"/>
    <property type="evidence" value="ECO:0007669"/>
    <property type="project" value="TreeGrafter"/>
</dbReference>
<dbReference type="OrthoDB" id="3069995at2759"/>
<dbReference type="GO" id="GO:0000978">
    <property type="term" value="F:RNA polymerase II cis-regulatory region sequence-specific DNA binding"/>
    <property type="evidence" value="ECO:0007669"/>
    <property type="project" value="TreeGrafter"/>
</dbReference>
<evidence type="ECO:0000256" key="1">
    <source>
        <dbReference type="PROSITE-ProRule" id="PRU00042"/>
    </source>
</evidence>
<dbReference type="SUPFAM" id="SSF57667">
    <property type="entry name" value="beta-beta-alpha zinc fingers"/>
    <property type="match status" value="1"/>
</dbReference>
<reference evidence="5" key="1">
    <citation type="submission" date="2025-08" db="UniProtKB">
        <authorList>
            <consortium name="RefSeq"/>
        </authorList>
    </citation>
    <scope>IDENTIFICATION</scope>
    <source>
        <tissue evidence="5">Gonads</tissue>
    </source>
</reference>
<feature type="region of interest" description="Disordered" evidence="2">
    <location>
        <begin position="248"/>
        <end position="358"/>
    </location>
</feature>
<feature type="compositionally biased region" description="Polar residues" evidence="2">
    <location>
        <begin position="143"/>
        <end position="163"/>
    </location>
</feature>
<feature type="compositionally biased region" description="Polar residues" evidence="2">
    <location>
        <begin position="451"/>
        <end position="466"/>
    </location>
</feature>
<dbReference type="AlphaFoldDB" id="A0A2R2MPW8"/>
<protein>
    <submittedName>
        <fullName evidence="5">Ras-responsive element-binding protein 1-like isoform X1</fullName>
    </submittedName>
</protein>
<dbReference type="RefSeq" id="XP_023932285.1">
    <property type="nucleotide sequence ID" value="XM_024076517.1"/>
</dbReference>
<keyword evidence="4" id="KW-1185">Reference proteome</keyword>
<feature type="compositionally biased region" description="Polar residues" evidence="2">
    <location>
        <begin position="763"/>
        <end position="782"/>
    </location>
</feature>
<dbReference type="InterPro" id="IPR052795">
    <property type="entry name" value="RREB1"/>
</dbReference>
<evidence type="ECO:0000256" key="2">
    <source>
        <dbReference type="SAM" id="MobiDB-lite"/>
    </source>
</evidence>
<dbReference type="InParanoid" id="A0A2R2MPW8"/>
<dbReference type="GO" id="GO:0005634">
    <property type="term" value="C:nucleus"/>
    <property type="evidence" value="ECO:0007669"/>
    <property type="project" value="TreeGrafter"/>
</dbReference>
<dbReference type="InterPro" id="IPR013087">
    <property type="entry name" value="Znf_C2H2_type"/>
</dbReference>
<dbReference type="GO" id="GO:0008270">
    <property type="term" value="F:zinc ion binding"/>
    <property type="evidence" value="ECO:0007669"/>
    <property type="project" value="UniProtKB-KW"/>
</dbReference>
<feature type="compositionally biased region" description="Basic residues" evidence="2">
    <location>
        <begin position="266"/>
        <end position="280"/>
    </location>
</feature>
<dbReference type="KEGG" id="lak:112042256"/>
<dbReference type="SMART" id="SM00355">
    <property type="entry name" value="ZnF_C2H2"/>
    <property type="match status" value="3"/>
</dbReference>
<evidence type="ECO:0000313" key="4">
    <source>
        <dbReference type="Proteomes" id="UP000085678"/>
    </source>
</evidence>
<keyword evidence="1" id="KW-0479">Metal-binding</keyword>
<feature type="domain" description="C2H2-type" evidence="3">
    <location>
        <begin position="537"/>
        <end position="564"/>
    </location>
</feature>
<feature type="domain" description="C2H2-type" evidence="3">
    <location>
        <begin position="565"/>
        <end position="592"/>
    </location>
</feature>
<feature type="compositionally biased region" description="Polar residues" evidence="2">
    <location>
        <begin position="28"/>
        <end position="46"/>
    </location>
</feature>
<dbReference type="Gene3D" id="3.30.160.60">
    <property type="entry name" value="Classic Zinc Finger"/>
    <property type="match status" value="2"/>
</dbReference>
<name>A0A2R2MPW8_LINAN</name>
<evidence type="ECO:0000313" key="5">
    <source>
        <dbReference type="RefSeq" id="XP_023932285.1"/>
    </source>
</evidence>
<proteinExistence type="predicted"/>
<keyword evidence="1" id="KW-0863">Zinc-finger</keyword>
<dbReference type="FunFam" id="3.30.160.60:FF:000264">
    <property type="entry name" value="Zinc finger protein 236"/>
    <property type="match status" value="1"/>
</dbReference>
<feature type="region of interest" description="Disordered" evidence="2">
    <location>
        <begin position="1"/>
        <end position="236"/>
    </location>
</feature>
<dbReference type="STRING" id="7574.A0A2R2MPW8"/>
<organism evidence="4 5">
    <name type="scientific">Lingula anatina</name>
    <name type="common">Brachiopod</name>
    <name type="synonym">Lingula unguis</name>
    <dbReference type="NCBI Taxonomy" id="7574"/>
    <lineage>
        <taxon>Eukaryota</taxon>
        <taxon>Metazoa</taxon>
        <taxon>Spiralia</taxon>
        <taxon>Lophotrochozoa</taxon>
        <taxon>Brachiopoda</taxon>
        <taxon>Linguliformea</taxon>
        <taxon>Lingulata</taxon>
        <taxon>Lingulida</taxon>
        <taxon>Linguloidea</taxon>
        <taxon>Lingulidae</taxon>
        <taxon>Lingula</taxon>
    </lineage>
</organism>
<dbReference type="Proteomes" id="UP000085678">
    <property type="component" value="Unplaced"/>
</dbReference>
<sequence length="928" mass="102026">MGKKREHSRESTPQKQDQIPSEKKASPSPKTTPSKQESCSRESTPVLQKKDSLDSKKSQSEGKAVPKKRGRSRESTPLEFDEPPVDTKKSPVLEKTITKKGGRSTESTPQKQDQNYFDSKRSQPASRKRSPASRSTTKRKDSTGNSVSQENIALQDSSEAQTDLSKEISKTENPAKVLPHRRCNSTDSRQSPPKKMSKKMGEEIRETSPFAQDSTVSKKILANRMPRKKDETSKDLVSVGKKILSKPSLLNRPGITSKVSSMQLHSAKKKTNCLSKKKTKNSAGEDLDSCTLSTSSAVVKGVQSGKDGKRRQKDRNVNEKMALDNDVDMLVTKPQMQDMISRTTAKRGRSRSQSSKRLLANRADNFAIVDDVGVTEEGSLDKEKNKKSGQNDIAEELIAAVAKNLSKTMGTKKGKFSPEGVREPGRKISANKKLKGKRNKKEKILEETSKKSPSAVTTQGSESMQMNQADVDKKFVTPGKVKEVRGKSKITPVISIDGETHLVCPVCQEELMSESDLTAHIRQTHNTPSTASKASSRACLVCGKVLSSQSSLDRHVLVHSGERPHRCHLCEQGFTTRGNLKRHLKTHQDAPDPPLLPQTDKPGRDNEFSKKTAPKPKLSSKKKESSTITKKRKAVNLIQQVNKEQSVGGASNQEELGGMEANPVVLSEIESYSKTSAQEKTKTATKKSKILGQLNTSAIRKPKNLIKTLDKNRPNISKKKKKLNALGKIKKISTPFHKVDGKPKATKTRTAAKATSVRVPPSSKINQAVKSKNISKKQSTSDSDNKKRTSPRSQKVKLEQDDDSTIITNSETSSVAEEGASASDQGSSVSAYLKAVMPLRKSPRIPKYTSFTEFAFFPKPRRVGVTRKEREEKAPKQVKKVLVTAEVRGAATVTTLKKVKRLSTASPTLLKKALTTTNEVKSAKNDTC</sequence>
<dbReference type="InterPro" id="IPR036236">
    <property type="entry name" value="Znf_C2H2_sf"/>
</dbReference>
<dbReference type="PROSITE" id="PS50157">
    <property type="entry name" value="ZINC_FINGER_C2H2_2"/>
    <property type="match status" value="3"/>
</dbReference>
<dbReference type="Pfam" id="PF00096">
    <property type="entry name" value="zf-C2H2"/>
    <property type="match status" value="1"/>
</dbReference>
<dbReference type="GeneID" id="112042256"/>
<evidence type="ECO:0000259" key="3">
    <source>
        <dbReference type="PROSITE" id="PS50157"/>
    </source>
</evidence>